<dbReference type="AlphaFoldDB" id="A0A916JXR4"/>
<gene>
    <name evidence="7" type="primary">gltC_3</name>
    <name evidence="7" type="ORF">PAESOLCIP111_01151</name>
</gene>
<keyword evidence="4" id="KW-0804">Transcription</keyword>
<dbReference type="Pfam" id="PF00126">
    <property type="entry name" value="HTH_1"/>
    <property type="match status" value="1"/>
</dbReference>
<comment type="caution">
    <text evidence="7">The sequence shown here is derived from an EMBL/GenBank/DDBJ whole genome shotgun (WGS) entry which is preliminary data.</text>
</comment>
<dbReference type="Pfam" id="PF03466">
    <property type="entry name" value="LysR_substrate"/>
    <property type="match status" value="1"/>
</dbReference>
<dbReference type="InterPro" id="IPR000847">
    <property type="entry name" value="LysR_HTH_N"/>
</dbReference>
<dbReference type="PANTHER" id="PTHR30419:SF28">
    <property type="entry name" value="HTH-TYPE TRANSCRIPTIONAL REGULATOR BSDA"/>
    <property type="match status" value="1"/>
</dbReference>
<evidence type="ECO:0000256" key="2">
    <source>
        <dbReference type="ARBA" id="ARBA00023015"/>
    </source>
</evidence>
<dbReference type="GO" id="GO:0005829">
    <property type="term" value="C:cytosol"/>
    <property type="evidence" value="ECO:0007669"/>
    <property type="project" value="TreeGrafter"/>
</dbReference>
<sequence length="292" mass="33328">MELQQLIYFQQVAHSENITRSAGDLRVSQPALSKVIRNLEKELGADLFDRKGKRIELNTRGKKFLKRVEAALNELNEARNELHDEECEVKGTIRFCFDVASSIIPNLIREFRNLYPDVTFQLSQHEQNTAAINFDLCVTSLPMGLHGTEKIELLNEEIVMAVPKDNPLSSLPSIRLEQIANEGLISLRRGHRLREKTDAFCKVAGFIPRITFESDDPATVRGLIRAGQGIAFIPSITWKGITDESIRLLPIERPFCSRSIELHWKKDHYLGLAARTFREFLIEYFAKLKLGI</sequence>
<evidence type="ECO:0000259" key="6">
    <source>
        <dbReference type="PROSITE" id="PS50931"/>
    </source>
</evidence>
<dbReference type="FunFam" id="1.10.10.10:FF:000001">
    <property type="entry name" value="LysR family transcriptional regulator"/>
    <property type="match status" value="1"/>
</dbReference>
<feature type="coiled-coil region" evidence="5">
    <location>
        <begin position="61"/>
        <end position="88"/>
    </location>
</feature>
<organism evidence="7 8">
    <name type="scientific">Paenibacillus solanacearum</name>
    <dbReference type="NCBI Taxonomy" id="2048548"/>
    <lineage>
        <taxon>Bacteria</taxon>
        <taxon>Bacillati</taxon>
        <taxon>Bacillota</taxon>
        <taxon>Bacilli</taxon>
        <taxon>Bacillales</taxon>
        <taxon>Paenibacillaceae</taxon>
        <taxon>Paenibacillus</taxon>
    </lineage>
</organism>
<dbReference type="PANTHER" id="PTHR30419">
    <property type="entry name" value="HTH-TYPE TRANSCRIPTIONAL REGULATOR YBHD"/>
    <property type="match status" value="1"/>
</dbReference>
<keyword evidence="5" id="KW-0175">Coiled coil</keyword>
<evidence type="ECO:0000256" key="5">
    <source>
        <dbReference type="SAM" id="Coils"/>
    </source>
</evidence>
<keyword evidence="3" id="KW-0238">DNA-binding</keyword>
<dbReference type="GO" id="GO:0003700">
    <property type="term" value="F:DNA-binding transcription factor activity"/>
    <property type="evidence" value="ECO:0007669"/>
    <property type="project" value="InterPro"/>
</dbReference>
<keyword evidence="2" id="KW-0805">Transcription regulation</keyword>
<dbReference type="InterPro" id="IPR005119">
    <property type="entry name" value="LysR_subst-bd"/>
</dbReference>
<keyword evidence="8" id="KW-1185">Reference proteome</keyword>
<comment type="similarity">
    <text evidence="1">Belongs to the LysR transcriptional regulatory family.</text>
</comment>
<dbReference type="EMBL" id="CAJVAS010000003">
    <property type="protein sequence ID" value="CAG7609283.1"/>
    <property type="molecule type" value="Genomic_DNA"/>
</dbReference>
<dbReference type="PROSITE" id="PS50931">
    <property type="entry name" value="HTH_LYSR"/>
    <property type="match status" value="1"/>
</dbReference>
<name>A0A916JXR4_9BACL</name>
<protein>
    <submittedName>
        <fullName evidence="7">HTH-type transcriptional regulator GltC</fullName>
    </submittedName>
</protein>
<evidence type="ECO:0000256" key="4">
    <source>
        <dbReference type="ARBA" id="ARBA00023163"/>
    </source>
</evidence>
<evidence type="ECO:0000256" key="1">
    <source>
        <dbReference type="ARBA" id="ARBA00009437"/>
    </source>
</evidence>
<dbReference type="RefSeq" id="WP_218090962.1">
    <property type="nucleotide sequence ID" value="NZ_CAJVAS010000003.1"/>
</dbReference>
<dbReference type="GO" id="GO:0003677">
    <property type="term" value="F:DNA binding"/>
    <property type="evidence" value="ECO:0007669"/>
    <property type="project" value="UniProtKB-KW"/>
</dbReference>
<evidence type="ECO:0000313" key="8">
    <source>
        <dbReference type="Proteomes" id="UP000693672"/>
    </source>
</evidence>
<proteinExistence type="inferred from homology"/>
<dbReference type="Proteomes" id="UP000693672">
    <property type="component" value="Unassembled WGS sequence"/>
</dbReference>
<evidence type="ECO:0000313" key="7">
    <source>
        <dbReference type="EMBL" id="CAG7609283.1"/>
    </source>
</evidence>
<accession>A0A916JXR4</accession>
<reference evidence="7" key="1">
    <citation type="submission" date="2021-06" db="EMBL/GenBank/DDBJ databases">
        <authorList>
            <person name="Criscuolo A."/>
        </authorList>
    </citation>
    <scope>NUCLEOTIDE SEQUENCE</scope>
    <source>
        <strain evidence="7">CIP111600</strain>
    </source>
</reference>
<evidence type="ECO:0000256" key="3">
    <source>
        <dbReference type="ARBA" id="ARBA00023125"/>
    </source>
</evidence>
<dbReference type="InterPro" id="IPR050950">
    <property type="entry name" value="HTH-type_LysR_regulators"/>
</dbReference>
<feature type="domain" description="HTH lysR-type" evidence="6">
    <location>
        <begin position="1"/>
        <end position="58"/>
    </location>
</feature>